<feature type="domain" description="Solute-binding protein family 5" evidence="4">
    <location>
        <begin position="77"/>
        <end position="433"/>
    </location>
</feature>
<protein>
    <submittedName>
        <fullName evidence="5">Stage 0 sporulation protein KA</fullName>
    </submittedName>
</protein>
<evidence type="ECO:0000256" key="3">
    <source>
        <dbReference type="ARBA" id="ARBA00022729"/>
    </source>
</evidence>
<evidence type="ECO:0000313" key="5">
    <source>
        <dbReference type="EMBL" id="CUO15550.1"/>
    </source>
</evidence>
<dbReference type="PANTHER" id="PTHR30290">
    <property type="entry name" value="PERIPLASMIC BINDING COMPONENT OF ABC TRANSPORTER"/>
    <property type="match status" value="1"/>
</dbReference>
<dbReference type="Gene3D" id="3.10.105.10">
    <property type="entry name" value="Dipeptide-binding Protein, Domain 3"/>
    <property type="match status" value="1"/>
</dbReference>
<dbReference type="EMBL" id="CYZR01000007">
    <property type="protein sequence ID" value="CUO15550.1"/>
    <property type="molecule type" value="Genomic_DNA"/>
</dbReference>
<accession>A0ABM9US17</accession>
<gene>
    <name evidence="5" type="primary">oppA_1</name>
    <name evidence="5" type="ORF">ERS852473_02065</name>
</gene>
<dbReference type="RefSeq" id="WP_055260068.1">
    <property type="nucleotide sequence ID" value="NZ_CABIXL010000007.1"/>
</dbReference>
<keyword evidence="6" id="KW-1185">Reference proteome</keyword>
<dbReference type="InterPro" id="IPR039424">
    <property type="entry name" value="SBP_5"/>
</dbReference>
<keyword evidence="2" id="KW-0813">Transport</keyword>
<dbReference type="Pfam" id="PF00496">
    <property type="entry name" value="SBP_bac_5"/>
    <property type="match status" value="1"/>
</dbReference>
<comment type="caution">
    <text evidence="5">The sequence shown here is derived from an EMBL/GenBank/DDBJ whole genome shotgun (WGS) entry which is preliminary data.</text>
</comment>
<organism evidence="5 6">
    <name type="scientific">Sarcina ventriculi</name>
    <name type="common">Clostridium ventriculi</name>
    <dbReference type="NCBI Taxonomy" id="1267"/>
    <lineage>
        <taxon>Bacteria</taxon>
        <taxon>Bacillati</taxon>
        <taxon>Bacillota</taxon>
        <taxon>Clostridia</taxon>
        <taxon>Eubacteriales</taxon>
        <taxon>Clostridiaceae</taxon>
        <taxon>Sarcina</taxon>
    </lineage>
</organism>
<evidence type="ECO:0000256" key="1">
    <source>
        <dbReference type="ARBA" id="ARBA00005695"/>
    </source>
</evidence>
<proteinExistence type="inferred from homology"/>
<dbReference type="InterPro" id="IPR030678">
    <property type="entry name" value="Peptide/Ni-bd"/>
</dbReference>
<dbReference type="Proteomes" id="UP000095488">
    <property type="component" value="Unassembled WGS sequence"/>
</dbReference>
<dbReference type="PANTHER" id="PTHR30290:SF9">
    <property type="entry name" value="OLIGOPEPTIDE-BINDING PROTEIN APPA"/>
    <property type="match status" value="1"/>
</dbReference>
<evidence type="ECO:0000259" key="4">
    <source>
        <dbReference type="Pfam" id="PF00496"/>
    </source>
</evidence>
<dbReference type="Gene3D" id="3.90.76.10">
    <property type="entry name" value="Dipeptide-binding Protein, Domain 1"/>
    <property type="match status" value="1"/>
</dbReference>
<comment type="similarity">
    <text evidence="1">Belongs to the bacterial solute-binding protein 5 family.</text>
</comment>
<reference evidence="5 6" key="1">
    <citation type="submission" date="2015-09" db="EMBL/GenBank/DDBJ databases">
        <authorList>
            <consortium name="Pathogen Informatics"/>
        </authorList>
    </citation>
    <scope>NUCLEOTIDE SEQUENCE [LARGE SCALE GENOMIC DNA]</scope>
    <source>
        <strain evidence="5 6">2789STDY5834858</strain>
    </source>
</reference>
<evidence type="ECO:0000313" key="6">
    <source>
        <dbReference type="Proteomes" id="UP000095488"/>
    </source>
</evidence>
<evidence type="ECO:0000256" key="2">
    <source>
        <dbReference type="ARBA" id="ARBA00022448"/>
    </source>
</evidence>
<dbReference type="PIRSF" id="PIRSF002741">
    <property type="entry name" value="MppA"/>
    <property type="match status" value="1"/>
</dbReference>
<dbReference type="InterPro" id="IPR000914">
    <property type="entry name" value="SBP_5_dom"/>
</dbReference>
<dbReference type="PROSITE" id="PS51257">
    <property type="entry name" value="PROKAR_LIPOPROTEIN"/>
    <property type="match status" value="1"/>
</dbReference>
<keyword evidence="3" id="KW-0732">Signal</keyword>
<sequence length="489" mass="57012">MQKKIGLSVMLIMMVFVLSGCYSEETVSYKSEEKALVYSIEKIPETLINSEETVDRENDVICSLFEGLVEMNESGDVIPSLCQGWKVSNDGLEYIFKLREDIKWSNGEKITSFDFIDYFKYILSPDNENYKLDELYTIEGAKDYKNGVCDFENVKIQATDKKTIVITLNACDEEFLKKLSKPVYRLRDVSEPLNYYKDNYSKIRYTGAYIISNTSATDITLKRNDYYLDDAISMEEIKIKEQQSVEADFASYNLENIDIVSSPPVLSLDKGEMHTAVEYYPSNVIKVLVFNNENNITSDIRFRKGLFDGIFLEILDSYMIKYNLGMWAVNNIAYNDLLNKSLYLTKEYEVNEKPKLKENARQLLNQLDTRKKVVSLVGKNISENKIISEFIKNIFQDEYDISVEITLLDDNELENYLKEKKFDIYIDDFDLDTYKLSNDYILEELNESLREDYSIISLYYKNFLWCKSSKIDNLYIDANGNLILKYTKI</sequence>
<name>A0ABM9US17_SARVE</name>
<dbReference type="Gene3D" id="3.40.190.10">
    <property type="entry name" value="Periplasmic binding protein-like II"/>
    <property type="match status" value="1"/>
</dbReference>
<dbReference type="SUPFAM" id="SSF53850">
    <property type="entry name" value="Periplasmic binding protein-like II"/>
    <property type="match status" value="1"/>
</dbReference>